<dbReference type="Proteomes" id="UP001140560">
    <property type="component" value="Unassembled WGS sequence"/>
</dbReference>
<evidence type="ECO:0000313" key="5">
    <source>
        <dbReference type="Proteomes" id="UP001140560"/>
    </source>
</evidence>
<accession>A0A9W8YHX3</accession>
<sequence length="122" mass="13496">MTRRYLARINRKGFGGPANPDRPPLTLKGEMQGLDCDCIAEMNFDSEAIFQDFYDKRHEKDIAAVVLEDEKAFLEPGKTTIVVIGETWSTDQNGVSTGEVNYVSKDDRVDGGESPSEGSYVS</sequence>
<dbReference type="Gene3D" id="3.30.70.100">
    <property type="match status" value="1"/>
</dbReference>
<evidence type="ECO:0000256" key="1">
    <source>
        <dbReference type="ARBA" id="ARBA00005986"/>
    </source>
</evidence>
<protein>
    <recommendedName>
        <fullName evidence="3">EthD domain-containing protein</fullName>
    </recommendedName>
</protein>
<evidence type="ECO:0000256" key="2">
    <source>
        <dbReference type="SAM" id="MobiDB-lite"/>
    </source>
</evidence>
<keyword evidence="5" id="KW-1185">Reference proteome</keyword>
<feature type="domain" description="EthD" evidence="3">
    <location>
        <begin position="2"/>
        <end position="76"/>
    </location>
</feature>
<name>A0A9W8YHX3_9PLEO</name>
<dbReference type="EMBL" id="JAPEUY010000001">
    <property type="protein sequence ID" value="KAJ4377838.1"/>
    <property type="molecule type" value="Genomic_DNA"/>
</dbReference>
<comment type="caution">
    <text evidence="4">The sequence shown here is derived from an EMBL/GenBank/DDBJ whole genome shotgun (WGS) entry which is preliminary data.</text>
</comment>
<dbReference type="InterPro" id="IPR009799">
    <property type="entry name" value="EthD_dom"/>
</dbReference>
<comment type="similarity">
    <text evidence="1">Belongs to the tpcK family.</text>
</comment>
<evidence type="ECO:0000313" key="4">
    <source>
        <dbReference type="EMBL" id="KAJ4377838.1"/>
    </source>
</evidence>
<dbReference type="AlphaFoldDB" id="A0A9W8YHX3"/>
<gene>
    <name evidence="4" type="ORF">N0V83_000668</name>
</gene>
<proteinExistence type="inferred from homology"/>
<reference evidence="4" key="1">
    <citation type="submission" date="2022-10" db="EMBL/GenBank/DDBJ databases">
        <title>Tapping the CABI collections for fungal endophytes: first genome assemblies for Collariella, Neodidymelliopsis, Ascochyta clinopodiicola, Didymella pomorum, Didymosphaeria variabile, Neocosmospora piperis and Neocucurbitaria cava.</title>
        <authorList>
            <person name="Hill R."/>
        </authorList>
    </citation>
    <scope>NUCLEOTIDE SEQUENCE</scope>
    <source>
        <strain evidence="4">IMI 356814</strain>
    </source>
</reference>
<organism evidence="4 5">
    <name type="scientific">Neocucurbitaria cava</name>
    <dbReference type="NCBI Taxonomy" id="798079"/>
    <lineage>
        <taxon>Eukaryota</taxon>
        <taxon>Fungi</taxon>
        <taxon>Dikarya</taxon>
        <taxon>Ascomycota</taxon>
        <taxon>Pezizomycotina</taxon>
        <taxon>Dothideomycetes</taxon>
        <taxon>Pleosporomycetidae</taxon>
        <taxon>Pleosporales</taxon>
        <taxon>Pleosporineae</taxon>
        <taxon>Cucurbitariaceae</taxon>
        <taxon>Neocucurbitaria</taxon>
    </lineage>
</organism>
<evidence type="ECO:0000259" key="3">
    <source>
        <dbReference type="Pfam" id="PF07110"/>
    </source>
</evidence>
<dbReference type="GO" id="GO:0016491">
    <property type="term" value="F:oxidoreductase activity"/>
    <property type="evidence" value="ECO:0007669"/>
    <property type="project" value="InterPro"/>
</dbReference>
<dbReference type="OrthoDB" id="2519291at2759"/>
<feature type="region of interest" description="Disordered" evidence="2">
    <location>
        <begin position="91"/>
        <end position="122"/>
    </location>
</feature>
<dbReference type="Pfam" id="PF07110">
    <property type="entry name" value="EthD"/>
    <property type="match status" value="1"/>
</dbReference>